<protein>
    <submittedName>
        <fullName evidence="1">Uncharacterized protein</fullName>
    </submittedName>
</protein>
<dbReference type="EMBL" id="FNQC01000032">
    <property type="protein sequence ID" value="SDZ57962.1"/>
    <property type="molecule type" value="Genomic_DNA"/>
</dbReference>
<comment type="caution">
    <text evidence="1">The sequence shown here is derived from an EMBL/GenBank/DDBJ whole genome shotgun (WGS) entry which is preliminary data.</text>
</comment>
<organism evidence="1 2">
    <name type="scientific">Rhodonellum ikkaensis</name>
    <dbReference type="NCBI Taxonomy" id="336829"/>
    <lineage>
        <taxon>Bacteria</taxon>
        <taxon>Pseudomonadati</taxon>
        <taxon>Bacteroidota</taxon>
        <taxon>Cytophagia</taxon>
        <taxon>Cytophagales</taxon>
        <taxon>Cytophagaceae</taxon>
        <taxon>Rhodonellum</taxon>
    </lineage>
</organism>
<name>A0A1H3U6G5_9BACT</name>
<proteinExistence type="predicted"/>
<gene>
    <name evidence="1" type="ORF">SAMN05444412_1324</name>
</gene>
<dbReference type="Proteomes" id="UP000199663">
    <property type="component" value="Unassembled WGS sequence"/>
</dbReference>
<evidence type="ECO:0000313" key="1">
    <source>
        <dbReference type="EMBL" id="SDZ57962.1"/>
    </source>
</evidence>
<reference evidence="1 2" key="1">
    <citation type="submission" date="2016-10" db="EMBL/GenBank/DDBJ databases">
        <authorList>
            <person name="Varghese N."/>
            <person name="Submissions S."/>
        </authorList>
    </citation>
    <scope>NUCLEOTIDE SEQUENCE [LARGE SCALE GENOMIC DNA]</scope>
    <source>
        <strain evidence="1 2">DSM 17997</strain>
    </source>
</reference>
<evidence type="ECO:0000313" key="2">
    <source>
        <dbReference type="Proteomes" id="UP000199663"/>
    </source>
</evidence>
<keyword evidence="2" id="KW-1185">Reference proteome</keyword>
<accession>A0A1H3U6G5</accession>
<sequence>MLSLLNFLDLVNIPIVQVYFRLYENYFQYKQQYQSSQIFAPLKLPSFGHFRVVSLAEPKVGPTSSH</sequence>